<feature type="region of interest" description="Disordered" evidence="1">
    <location>
        <begin position="210"/>
        <end position="230"/>
    </location>
</feature>
<comment type="caution">
    <text evidence="2">The sequence shown here is derived from an EMBL/GenBank/DDBJ whole genome shotgun (WGS) entry which is preliminary data.</text>
</comment>
<protein>
    <submittedName>
        <fullName evidence="2">Uncharacterized protein</fullName>
    </submittedName>
</protein>
<dbReference type="AlphaFoldDB" id="A0A0C2M9H7"/>
<evidence type="ECO:0000313" key="2">
    <source>
        <dbReference type="EMBL" id="KII63625.1"/>
    </source>
</evidence>
<reference evidence="2 3" key="1">
    <citation type="journal article" date="2014" name="Genome Biol. Evol.">
        <title>The genome of the myxosporean Thelohanellus kitauei shows adaptations to nutrient acquisition within its fish host.</title>
        <authorList>
            <person name="Yang Y."/>
            <person name="Xiong J."/>
            <person name="Zhou Z."/>
            <person name="Huo F."/>
            <person name="Miao W."/>
            <person name="Ran C."/>
            <person name="Liu Y."/>
            <person name="Zhang J."/>
            <person name="Feng J."/>
            <person name="Wang M."/>
            <person name="Wang M."/>
            <person name="Wang L."/>
            <person name="Yao B."/>
        </authorList>
    </citation>
    <scope>NUCLEOTIDE SEQUENCE [LARGE SCALE GENOMIC DNA]</scope>
    <source>
        <strain evidence="2">Wuqing</strain>
    </source>
</reference>
<dbReference type="Proteomes" id="UP000031668">
    <property type="component" value="Unassembled WGS sequence"/>
</dbReference>
<dbReference type="EMBL" id="JWZT01004627">
    <property type="protein sequence ID" value="KII63625.1"/>
    <property type="molecule type" value="Genomic_DNA"/>
</dbReference>
<organism evidence="2 3">
    <name type="scientific">Thelohanellus kitauei</name>
    <name type="common">Myxosporean</name>
    <dbReference type="NCBI Taxonomy" id="669202"/>
    <lineage>
        <taxon>Eukaryota</taxon>
        <taxon>Metazoa</taxon>
        <taxon>Cnidaria</taxon>
        <taxon>Myxozoa</taxon>
        <taxon>Myxosporea</taxon>
        <taxon>Bivalvulida</taxon>
        <taxon>Platysporina</taxon>
        <taxon>Myxobolidae</taxon>
        <taxon>Thelohanellus</taxon>
    </lineage>
</organism>
<accession>A0A0C2M9H7</accession>
<name>A0A0C2M9H7_THEKT</name>
<keyword evidence="3" id="KW-1185">Reference proteome</keyword>
<sequence>MASTSYIWSEISQKRFKSVEAMLYVVLKIIDNVTQPRKDNLPIVTIAEGLGFDGAVEVTALNSFDILMKLNHFLKIGLYPLEVAKNRDQIVWGYIDKLDPVSKFYLLTDMGIVKTFYYRLIEMRLGDPMENLPDGLEHLIWEFSNEDDPKSGSDIYRSPTDLDQPTIYPDLGKSDMLDRCNQKWLIKWIVKKFDFEAKRNDLRSILGLQGESQESESRKEAQELSTQYTEESRLLEGQGAYIDIVN</sequence>
<proteinExistence type="predicted"/>
<gene>
    <name evidence="2" type="ORF">RF11_06665</name>
</gene>
<evidence type="ECO:0000313" key="3">
    <source>
        <dbReference type="Proteomes" id="UP000031668"/>
    </source>
</evidence>
<evidence type="ECO:0000256" key="1">
    <source>
        <dbReference type="SAM" id="MobiDB-lite"/>
    </source>
</evidence>